<reference evidence="3" key="1">
    <citation type="journal article" date="2019" name="Int. J. Syst. Evol. Microbiol.">
        <title>The Global Catalogue of Microorganisms (GCM) 10K type strain sequencing project: providing services to taxonomists for standard genome sequencing and annotation.</title>
        <authorList>
            <consortium name="The Broad Institute Genomics Platform"/>
            <consortium name="The Broad Institute Genome Sequencing Center for Infectious Disease"/>
            <person name="Wu L."/>
            <person name="Ma J."/>
        </authorList>
    </citation>
    <scope>NUCLEOTIDE SEQUENCE [LARGE SCALE GENOMIC DNA]</scope>
    <source>
        <strain evidence="3">JCM 17130</strain>
    </source>
</reference>
<evidence type="ECO:0000256" key="1">
    <source>
        <dbReference type="SAM" id="Phobius"/>
    </source>
</evidence>
<keyword evidence="3" id="KW-1185">Reference proteome</keyword>
<keyword evidence="1" id="KW-1133">Transmembrane helix</keyword>
<keyword evidence="1" id="KW-0812">Transmembrane</keyword>
<evidence type="ECO:0000313" key="2">
    <source>
        <dbReference type="EMBL" id="MFC5437228.1"/>
    </source>
</evidence>
<keyword evidence="1" id="KW-0472">Membrane</keyword>
<accession>A0ABW0JME2</accession>
<feature type="transmembrane region" description="Helical" evidence="1">
    <location>
        <begin position="51"/>
        <end position="71"/>
    </location>
</feature>
<sequence length="141" mass="14649">MKFPRHLAKVELVALASLVVVATALAIYAGISMSLYPSPEFGVADSVEVVFIYLLPIACVPVVLFVAPLYSTLLYNGRASWSAAFVVGAIPGAVILFFSTWFGLVSLACGAVVALATHAVCASGSNHSFEADGSAAAQLKR</sequence>
<dbReference type="EMBL" id="JBHSMK010000006">
    <property type="protein sequence ID" value="MFC5437228.1"/>
    <property type="molecule type" value="Genomic_DNA"/>
</dbReference>
<organism evidence="2 3">
    <name type="scientific">Rhodanobacter umsongensis</name>
    <dbReference type="NCBI Taxonomy" id="633153"/>
    <lineage>
        <taxon>Bacteria</taxon>
        <taxon>Pseudomonadati</taxon>
        <taxon>Pseudomonadota</taxon>
        <taxon>Gammaproteobacteria</taxon>
        <taxon>Lysobacterales</taxon>
        <taxon>Rhodanobacteraceae</taxon>
        <taxon>Rhodanobacter</taxon>
    </lineage>
</organism>
<proteinExistence type="predicted"/>
<name>A0ABW0JME2_9GAMM</name>
<protein>
    <submittedName>
        <fullName evidence="2">Uncharacterized protein</fullName>
    </submittedName>
</protein>
<comment type="caution">
    <text evidence="2">The sequence shown here is derived from an EMBL/GenBank/DDBJ whole genome shotgun (WGS) entry which is preliminary data.</text>
</comment>
<feature type="transmembrane region" description="Helical" evidence="1">
    <location>
        <begin position="83"/>
        <end position="116"/>
    </location>
</feature>
<evidence type="ECO:0000313" key="3">
    <source>
        <dbReference type="Proteomes" id="UP001596013"/>
    </source>
</evidence>
<feature type="transmembrane region" description="Helical" evidence="1">
    <location>
        <begin position="12"/>
        <end position="31"/>
    </location>
</feature>
<dbReference type="Proteomes" id="UP001596013">
    <property type="component" value="Unassembled WGS sequence"/>
</dbReference>
<gene>
    <name evidence="2" type="ORF">ACFPME_11715</name>
</gene>
<dbReference type="RefSeq" id="WP_377305468.1">
    <property type="nucleotide sequence ID" value="NZ_JBHSMK010000006.1"/>
</dbReference>